<evidence type="ECO:0000313" key="2">
    <source>
        <dbReference type="Proteomes" id="UP001362999"/>
    </source>
</evidence>
<keyword evidence="2" id="KW-1185">Reference proteome</keyword>
<reference evidence="1 2" key="1">
    <citation type="journal article" date="2024" name="J Genomics">
        <title>Draft genome sequencing and assembly of Favolaschia claudopus CIRM-BRFM 2984 isolated from oak limbs.</title>
        <authorList>
            <person name="Navarro D."/>
            <person name="Drula E."/>
            <person name="Chaduli D."/>
            <person name="Cazenave R."/>
            <person name="Ahrendt S."/>
            <person name="Wang J."/>
            <person name="Lipzen A."/>
            <person name="Daum C."/>
            <person name="Barry K."/>
            <person name="Grigoriev I.V."/>
            <person name="Favel A."/>
            <person name="Rosso M.N."/>
            <person name="Martin F."/>
        </authorList>
    </citation>
    <scope>NUCLEOTIDE SEQUENCE [LARGE SCALE GENOMIC DNA]</scope>
    <source>
        <strain evidence="1 2">CIRM-BRFM 2984</strain>
    </source>
</reference>
<sequence>MALSIWIDVPRAGERDFPHRSQHCSVVAVVVVDAPRSGAITLTRRIVVRRATLQNYFRILKFTAILLDVEFNFSAARPSPTQSNIKIRFLRVRRATLPHLPLHCVDTFIFIGLSLTQAFQIFFFPLRGALHRHQYQAQKSKFQISRSRERGVELLDLQSQSVRLELIFFRCAAPSSMRETCHLQVCQFFCGAKLRCYLQCKTLTLISNLRRVSVRIRTLETRVFRPFQGSKKSKNFPAGAG</sequence>
<organism evidence="1 2">
    <name type="scientific">Favolaschia claudopus</name>
    <dbReference type="NCBI Taxonomy" id="2862362"/>
    <lineage>
        <taxon>Eukaryota</taxon>
        <taxon>Fungi</taxon>
        <taxon>Dikarya</taxon>
        <taxon>Basidiomycota</taxon>
        <taxon>Agaricomycotina</taxon>
        <taxon>Agaricomycetes</taxon>
        <taxon>Agaricomycetidae</taxon>
        <taxon>Agaricales</taxon>
        <taxon>Marasmiineae</taxon>
        <taxon>Mycenaceae</taxon>
        <taxon>Favolaschia</taxon>
    </lineage>
</organism>
<comment type="caution">
    <text evidence="1">The sequence shown here is derived from an EMBL/GenBank/DDBJ whole genome shotgun (WGS) entry which is preliminary data.</text>
</comment>
<accession>A0AAW0DL71</accession>
<protein>
    <submittedName>
        <fullName evidence="1">Uncharacterized protein</fullName>
    </submittedName>
</protein>
<gene>
    <name evidence="1" type="ORF">R3P38DRAFT_2762302</name>
</gene>
<dbReference type="EMBL" id="JAWWNJ010000007">
    <property type="protein sequence ID" value="KAK7051828.1"/>
    <property type="molecule type" value="Genomic_DNA"/>
</dbReference>
<evidence type="ECO:0000313" key="1">
    <source>
        <dbReference type="EMBL" id="KAK7051828.1"/>
    </source>
</evidence>
<name>A0AAW0DL71_9AGAR</name>
<dbReference type="AlphaFoldDB" id="A0AAW0DL71"/>
<dbReference type="Proteomes" id="UP001362999">
    <property type="component" value="Unassembled WGS sequence"/>
</dbReference>
<proteinExistence type="predicted"/>